<feature type="compositionally biased region" description="Acidic residues" evidence="1">
    <location>
        <begin position="316"/>
        <end position="328"/>
    </location>
</feature>
<evidence type="ECO:0000313" key="4">
    <source>
        <dbReference type="Proteomes" id="UP000078343"/>
    </source>
</evidence>
<keyword evidence="4" id="KW-1185">Reference proteome</keyword>
<evidence type="ECO:0000256" key="1">
    <source>
        <dbReference type="SAM" id="MobiDB-lite"/>
    </source>
</evidence>
<gene>
    <name evidence="3" type="ORF">AYL99_06866</name>
</gene>
<dbReference type="RefSeq" id="XP_018692935.1">
    <property type="nucleotide sequence ID" value="XM_018838375.1"/>
</dbReference>
<feature type="compositionally biased region" description="Polar residues" evidence="1">
    <location>
        <begin position="354"/>
        <end position="385"/>
    </location>
</feature>
<reference evidence="3 4" key="1">
    <citation type="submission" date="2016-04" db="EMBL/GenBank/DDBJ databases">
        <title>Draft genome of Fonsecaea erecta CBS 125763.</title>
        <authorList>
            <person name="Weiss V.A."/>
            <person name="Vicente V.A."/>
            <person name="Raittz R.T."/>
            <person name="Moreno L.F."/>
            <person name="De Souza E.M."/>
            <person name="Pedrosa F.O."/>
            <person name="Steffens M.B."/>
            <person name="Faoro H."/>
            <person name="Tadra-Sfeir M.Z."/>
            <person name="Najafzadeh M.J."/>
            <person name="Felipe M.S."/>
            <person name="Teixeira M."/>
            <person name="Sun J."/>
            <person name="Xi L."/>
            <person name="Gomes R."/>
            <person name="De Azevedo C.M."/>
            <person name="Salgado C.G."/>
            <person name="Da Silva M.B."/>
            <person name="Nascimento M.F."/>
            <person name="Queiroz-Telles F."/>
            <person name="Attili D.S."/>
            <person name="Gorbushina A."/>
        </authorList>
    </citation>
    <scope>NUCLEOTIDE SEQUENCE [LARGE SCALE GENOMIC DNA]</scope>
    <source>
        <strain evidence="3 4">CBS 125763</strain>
    </source>
</reference>
<dbReference type="AlphaFoldDB" id="A0A178ZIF7"/>
<sequence length="418" mass="45862">MSQSSSSRKRLSKSSGSGATGKSKSSYDPNFGQNLIDAGIYPHDEISQPNNAQDIREDMAMPRASLSPSRFGDEDFKAFTRLCNRAGDEATVRAEIMSIIAGESGKEHNHASDRLFNHLTPLADVLPQPKPDLYDGAYPQQINRRVRRDLGMQIVPCNNTSLPAAPNFFLEGKSEGGRADVAKRQACHDGAVGARAMHSLQNYQSAEPLYDGNAYSLSATYHQGTGTLQLYAHHLTPPKTPGESPECHMTQLNGFQLTGNINSFREGAGGFRNNRDRAKTIRDNFIDHANQIASRAPADTPSTTLTESRTSLSVLQEDESDTSSDELVAEQTTTKRTRHATVEQPRDAAMPLTTAPSSTKQLSYEPTISRQPTTGAHDVQTNQRSRALIEDGRPRRQIRPTQKVLDSTYADTGGHQRR</sequence>
<evidence type="ECO:0000259" key="2">
    <source>
        <dbReference type="Pfam" id="PF25545"/>
    </source>
</evidence>
<feature type="domain" description="DUF7924" evidence="2">
    <location>
        <begin position="117"/>
        <end position="259"/>
    </location>
</feature>
<accession>A0A178ZIF7</accession>
<dbReference type="GeneID" id="30011034"/>
<feature type="region of interest" description="Disordered" evidence="1">
    <location>
        <begin position="1"/>
        <end position="30"/>
    </location>
</feature>
<dbReference type="OrthoDB" id="5393196at2759"/>
<dbReference type="Pfam" id="PF25545">
    <property type="entry name" value="DUF7924"/>
    <property type="match status" value="1"/>
</dbReference>
<feature type="compositionally biased region" description="Low complexity" evidence="1">
    <location>
        <begin position="13"/>
        <end position="26"/>
    </location>
</feature>
<protein>
    <recommendedName>
        <fullName evidence="2">DUF7924 domain-containing protein</fullName>
    </recommendedName>
</protein>
<feature type="region of interest" description="Disordered" evidence="1">
    <location>
        <begin position="293"/>
        <end position="418"/>
    </location>
</feature>
<dbReference type="EMBL" id="LVYI01000005">
    <property type="protein sequence ID" value="OAP59568.1"/>
    <property type="molecule type" value="Genomic_DNA"/>
</dbReference>
<evidence type="ECO:0000313" key="3">
    <source>
        <dbReference type="EMBL" id="OAP59568.1"/>
    </source>
</evidence>
<proteinExistence type="predicted"/>
<feature type="compositionally biased region" description="Low complexity" evidence="1">
    <location>
        <begin position="300"/>
        <end position="315"/>
    </location>
</feature>
<organism evidence="3 4">
    <name type="scientific">Fonsecaea erecta</name>
    <dbReference type="NCBI Taxonomy" id="1367422"/>
    <lineage>
        <taxon>Eukaryota</taxon>
        <taxon>Fungi</taxon>
        <taxon>Dikarya</taxon>
        <taxon>Ascomycota</taxon>
        <taxon>Pezizomycotina</taxon>
        <taxon>Eurotiomycetes</taxon>
        <taxon>Chaetothyriomycetidae</taxon>
        <taxon>Chaetothyriales</taxon>
        <taxon>Herpotrichiellaceae</taxon>
        <taxon>Fonsecaea</taxon>
    </lineage>
</organism>
<dbReference type="Proteomes" id="UP000078343">
    <property type="component" value="Unassembled WGS sequence"/>
</dbReference>
<dbReference type="STRING" id="1367422.A0A178ZIF7"/>
<comment type="caution">
    <text evidence="3">The sequence shown here is derived from an EMBL/GenBank/DDBJ whole genome shotgun (WGS) entry which is preliminary data.</text>
</comment>
<dbReference type="InterPro" id="IPR057684">
    <property type="entry name" value="DUF7924"/>
</dbReference>
<name>A0A178ZIF7_9EURO</name>